<feature type="compositionally biased region" description="Basic and acidic residues" evidence="1">
    <location>
        <begin position="191"/>
        <end position="200"/>
    </location>
</feature>
<feature type="compositionally biased region" description="Polar residues" evidence="1">
    <location>
        <begin position="314"/>
        <end position="326"/>
    </location>
</feature>
<gene>
    <name evidence="2" type="ORF">MRATA1EN1_LOCUS11278</name>
</gene>
<accession>A0ABN8YR15</accession>
<feature type="region of interest" description="Disordered" evidence="1">
    <location>
        <begin position="307"/>
        <end position="341"/>
    </location>
</feature>
<keyword evidence="3" id="KW-1185">Reference proteome</keyword>
<protein>
    <submittedName>
        <fullName evidence="2">Uncharacterized protein</fullName>
    </submittedName>
</protein>
<feature type="region of interest" description="Disordered" evidence="1">
    <location>
        <begin position="135"/>
        <end position="234"/>
    </location>
</feature>
<dbReference type="Proteomes" id="UP001176941">
    <property type="component" value="Chromosome 20"/>
</dbReference>
<dbReference type="EMBL" id="OX459956">
    <property type="protein sequence ID" value="CAI9162316.1"/>
    <property type="molecule type" value="Genomic_DNA"/>
</dbReference>
<feature type="region of interest" description="Disordered" evidence="1">
    <location>
        <begin position="369"/>
        <end position="400"/>
    </location>
</feature>
<evidence type="ECO:0000313" key="3">
    <source>
        <dbReference type="Proteomes" id="UP001176941"/>
    </source>
</evidence>
<feature type="compositionally biased region" description="Polar residues" evidence="1">
    <location>
        <begin position="14"/>
        <end position="24"/>
    </location>
</feature>
<feature type="region of interest" description="Disordered" evidence="1">
    <location>
        <begin position="1"/>
        <end position="71"/>
    </location>
</feature>
<reference evidence="2" key="1">
    <citation type="submission" date="2023-04" db="EMBL/GenBank/DDBJ databases">
        <authorList>
            <consortium name="ELIXIR-Norway"/>
        </authorList>
    </citation>
    <scope>NUCLEOTIDE SEQUENCE [LARGE SCALE GENOMIC DNA]</scope>
</reference>
<name>A0ABN8YR15_RANTA</name>
<sequence>MSWHTVVPEAAPSPGSTAQENPCSSEGLPHPTPTPTMELGLDLGSPAPTCHVHWPRESQGSQPSASKETKSFDFPGQKGLIGVDTAQQGSPDITQKRDNLIILECGGWGGTKGRAELKCGFVLYLTLNEFPSLTENASSHSDELRNPVSNDTVMSFQGKEGGGRRIEGRGTPGQKAGGGSPRKERKGWARCRMEREDQKLPPRRLTAALERRGEEGPALSWGRARAGLPPPSTAPREVVRWPCCGYDSAGTRETQVSAVETSPHVQERPSMGANQCSRRDRAETWGRFSLGTTCLVVPEQLGLTFRGAEPSGLGPSSLSNVTSLRSKGTPDPSIPPSSVSVGSEAGVRLYLRGGQSPYTFLIRERIGPPFPKRNGGRNVVGEHGDQDSFTGPTSGSHRRSALNMPCVRKSAIIASASSECPQDRFSGSALGSQAGFMGPPACSVEGSTRREGVHGASPGTHPLTHSWPSERQPVPRSPEPLEKLLGSEARAGPARSALSSPHQGWARRPGKGKRQAGRG</sequence>
<organism evidence="2 3">
    <name type="scientific">Rangifer tarandus platyrhynchus</name>
    <name type="common">Svalbard reindeer</name>
    <dbReference type="NCBI Taxonomy" id="3082113"/>
    <lineage>
        <taxon>Eukaryota</taxon>
        <taxon>Metazoa</taxon>
        <taxon>Chordata</taxon>
        <taxon>Craniata</taxon>
        <taxon>Vertebrata</taxon>
        <taxon>Euteleostomi</taxon>
        <taxon>Mammalia</taxon>
        <taxon>Eutheria</taxon>
        <taxon>Laurasiatheria</taxon>
        <taxon>Artiodactyla</taxon>
        <taxon>Ruminantia</taxon>
        <taxon>Pecora</taxon>
        <taxon>Cervidae</taxon>
        <taxon>Odocoileinae</taxon>
        <taxon>Rangifer</taxon>
    </lineage>
</organism>
<proteinExistence type="predicted"/>
<feature type="region of interest" description="Disordered" evidence="1">
    <location>
        <begin position="441"/>
        <end position="519"/>
    </location>
</feature>
<feature type="compositionally biased region" description="Basic residues" evidence="1">
    <location>
        <begin position="508"/>
        <end position="519"/>
    </location>
</feature>
<evidence type="ECO:0000313" key="2">
    <source>
        <dbReference type="EMBL" id="CAI9162316.1"/>
    </source>
</evidence>
<evidence type="ECO:0000256" key="1">
    <source>
        <dbReference type="SAM" id="MobiDB-lite"/>
    </source>
</evidence>